<dbReference type="GeneID" id="37167677"/>
<dbReference type="AlphaFoldDB" id="A0A8G1QT54"/>
<dbReference type="EMBL" id="KZ825075">
    <property type="protein sequence ID" value="RAH53816.1"/>
    <property type="molecule type" value="Genomic_DNA"/>
</dbReference>
<sequence>MLVWQRLVLDVAVFLIGAATNWARHWSKMRNVALPSWAPAFLQMVAALTRSVQR</sequence>
<name>A0A8G1QT54_9EURO</name>
<accession>A0A8G1QT54</accession>
<proteinExistence type="predicted"/>
<protein>
    <submittedName>
        <fullName evidence="1">Uncharacterized protein</fullName>
    </submittedName>
</protein>
<evidence type="ECO:0000313" key="2">
    <source>
        <dbReference type="Proteomes" id="UP000249526"/>
    </source>
</evidence>
<dbReference type="RefSeq" id="XP_025511738.1">
    <property type="nucleotide sequence ID" value="XM_025664275.1"/>
</dbReference>
<organism evidence="1 2">
    <name type="scientific">Aspergillus piperis CBS 112811</name>
    <dbReference type="NCBI Taxonomy" id="1448313"/>
    <lineage>
        <taxon>Eukaryota</taxon>
        <taxon>Fungi</taxon>
        <taxon>Dikarya</taxon>
        <taxon>Ascomycota</taxon>
        <taxon>Pezizomycotina</taxon>
        <taxon>Eurotiomycetes</taxon>
        <taxon>Eurotiomycetidae</taxon>
        <taxon>Eurotiales</taxon>
        <taxon>Aspergillaceae</taxon>
        <taxon>Aspergillus</taxon>
        <taxon>Aspergillus subgen. Circumdati</taxon>
    </lineage>
</organism>
<reference evidence="1 2" key="1">
    <citation type="submission" date="2018-02" db="EMBL/GenBank/DDBJ databases">
        <title>The genomes of Aspergillus section Nigri reveals drivers in fungal speciation.</title>
        <authorList>
            <consortium name="DOE Joint Genome Institute"/>
            <person name="Vesth T.C."/>
            <person name="Nybo J."/>
            <person name="Theobald S."/>
            <person name="Brandl J."/>
            <person name="Frisvad J.C."/>
            <person name="Nielsen K.F."/>
            <person name="Lyhne E.K."/>
            <person name="Kogle M.E."/>
            <person name="Kuo A."/>
            <person name="Riley R."/>
            <person name="Clum A."/>
            <person name="Nolan M."/>
            <person name="Lipzen A."/>
            <person name="Salamov A."/>
            <person name="Henrissat B."/>
            <person name="Wiebenga A."/>
            <person name="De vries R.P."/>
            <person name="Grigoriev I.V."/>
            <person name="Mortensen U.H."/>
            <person name="Andersen M.R."/>
            <person name="Baker S.E."/>
        </authorList>
    </citation>
    <scope>NUCLEOTIDE SEQUENCE [LARGE SCALE GENOMIC DNA]</scope>
    <source>
        <strain evidence="1 2">CBS 112811</strain>
    </source>
</reference>
<gene>
    <name evidence="1" type="ORF">BO85DRAFT_504010</name>
</gene>
<keyword evidence="2" id="KW-1185">Reference proteome</keyword>
<evidence type="ECO:0000313" key="1">
    <source>
        <dbReference type="EMBL" id="RAH53816.1"/>
    </source>
</evidence>
<dbReference type="Proteomes" id="UP000249526">
    <property type="component" value="Unassembled WGS sequence"/>
</dbReference>